<dbReference type="Gene3D" id="3.40.50.1820">
    <property type="entry name" value="alpha/beta hydrolase"/>
    <property type="match status" value="1"/>
</dbReference>
<comment type="caution">
    <text evidence="1">The sequence shown here is derived from an EMBL/GenBank/DDBJ whole genome shotgun (WGS) entry which is preliminary data.</text>
</comment>
<dbReference type="EMBL" id="NAJN01001197">
    <property type="protein sequence ID" value="TKA64979.1"/>
    <property type="molecule type" value="Genomic_DNA"/>
</dbReference>
<proteinExistence type="predicted"/>
<gene>
    <name evidence="1" type="ORF">B0A49_11441</name>
</gene>
<dbReference type="SUPFAM" id="SSF53474">
    <property type="entry name" value="alpha/beta-Hydrolases"/>
    <property type="match status" value="1"/>
</dbReference>
<accession>A0A4V5NE08</accession>
<feature type="non-terminal residue" evidence="1">
    <location>
        <position position="1"/>
    </location>
</feature>
<evidence type="ECO:0008006" key="3">
    <source>
        <dbReference type="Google" id="ProtNLM"/>
    </source>
</evidence>
<evidence type="ECO:0000313" key="1">
    <source>
        <dbReference type="EMBL" id="TKA64979.1"/>
    </source>
</evidence>
<sequence>SWDITDRLKNIQAPTLLINGYYDEATDSVSEPYFREVPHIKWFTFAESSHMPHWEERDRFMEVVSGFLEY</sequence>
<dbReference type="AlphaFoldDB" id="A0A4V5NE08"/>
<keyword evidence="2" id="KW-1185">Reference proteome</keyword>
<protein>
    <recommendedName>
        <fullName evidence="3">Proline iminopeptidase</fullName>
    </recommendedName>
</protein>
<name>A0A4V5NE08_9PEZI</name>
<dbReference type="Proteomes" id="UP000308768">
    <property type="component" value="Unassembled WGS sequence"/>
</dbReference>
<evidence type="ECO:0000313" key="2">
    <source>
        <dbReference type="Proteomes" id="UP000308768"/>
    </source>
</evidence>
<dbReference type="InterPro" id="IPR029058">
    <property type="entry name" value="AB_hydrolase_fold"/>
</dbReference>
<dbReference type="OrthoDB" id="190201at2759"/>
<organism evidence="1 2">
    <name type="scientific">Cryomyces minteri</name>
    <dbReference type="NCBI Taxonomy" id="331657"/>
    <lineage>
        <taxon>Eukaryota</taxon>
        <taxon>Fungi</taxon>
        <taxon>Dikarya</taxon>
        <taxon>Ascomycota</taxon>
        <taxon>Pezizomycotina</taxon>
        <taxon>Dothideomycetes</taxon>
        <taxon>Dothideomycetes incertae sedis</taxon>
        <taxon>Cryomyces</taxon>
    </lineage>
</organism>
<reference evidence="1 2" key="1">
    <citation type="submission" date="2017-03" db="EMBL/GenBank/DDBJ databases">
        <title>Genomes of endolithic fungi from Antarctica.</title>
        <authorList>
            <person name="Coleine C."/>
            <person name="Masonjones S."/>
            <person name="Stajich J.E."/>
        </authorList>
    </citation>
    <scope>NUCLEOTIDE SEQUENCE [LARGE SCALE GENOMIC DNA]</scope>
    <source>
        <strain evidence="1 2">CCFEE 5187</strain>
    </source>
</reference>